<comment type="caution">
    <text evidence="8">The sequence shown here is derived from an EMBL/GenBank/DDBJ whole genome shotgun (WGS) entry which is preliminary data.</text>
</comment>
<dbReference type="AlphaFoldDB" id="A0AA41YQD6"/>
<organism evidence="8 9">
    <name type="scientific">Limobrevibacterium gyesilva</name>
    <dbReference type="NCBI Taxonomy" id="2991712"/>
    <lineage>
        <taxon>Bacteria</taxon>
        <taxon>Pseudomonadati</taxon>
        <taxon>Pseudomonadota</taxon>
        <taxon>Alphaproteobacteria</taxon>
        <taxon>Acetobacterales</taxon>
        <taxon>Acetobacteraceae</taxon>
        <taxon>Limobrevibacterium</taxon>
    </lineage>
</organism>
<dbReference type="Pfam" id="PF07244">
    <property type="entry name" value="POTRA"/>
    <property type="match status" value="1"/>
</dbReference>
<evidence type="ECO:0000313" key="9">
    <source>
        <dbReference type="Proteomes" id="UP001165679"/>
    </source>
</evidence>
<accession>A0AA41YQD6</accession>
<evidence type="ECO:0000256" key="5">
    <source>
        <dbReference type="ARBA" id="ARBA00023136"/>
    </source>
</evidence>
<evidence type="ECO:0000256" key="3">
    <source>
        <dbReference type="ARBA" id="ARBA00022692"/>
    </source>
</evidence>
<dbReference type="Proteomes" id="UP001165679">
    <property type="component" value="Unassembled WGS sequence"/>
</dbReference>
<dbReference type="Pfam" id="PF01103">
    <property type="entry name" value="Omp85"/>
    <property type="match status" value="1"/>
</dbReference>
<name>A0AA41YQD6_9PROT</name>
<reference evidence="8" key="1">
    <citation type="submission" date="2022-09" db="EMBL/GenBank/DDBJ databases">
        <title>Rhodovastum sp. nov. RN2-1 isolated from soil in Seongnam, South Korea.</title>
        <authorList>
            <person name="Le N.T."/>
        </authorList>
    </citation>
    <scope>NUCLEOTIDE SEQUENCE</scope>
    <source>
        <strain evidence="8">RN2-1</strain>
    </source>
</reference>
<keyword evidence="5" id="KW-0472">Membrane</keyword>
<gene>
    <name evidence="8" type="ORF">OL599_08125</name>
</gene>
<dbReference type="PANTHER" id="PTHR12815">
    <property type="entry name" value="SORTING AND ASSEMBLY MACHINERY SAMM50 PROTEIN FAMILY MEMBER"/>
    <property type="match status" value="1"/>
</dbReference>
<evidence type="ECO:0000256" key="2">
    <source>
        <dbReference type="ARBA" id="ARBA00022452"/>
    </source>
</evidence>
<evidence type="ECO:0000259" key="7">
    <source>
        <dbReference type="PROSITE" id="PS51779"/>
    </source>
</evidence>
<feature type="domain" description="POTRA" evidence="7">
    <location>
        <begin position="224"/>
        <end position="298"/>
    </location>
</feature>
<reference evidence="8" key="2">
    <citation type="submission" date="2022-10" db="EMBL/GenBank/DDBJ databases">
        <authorList>
            <person name="Trinh H.N."/>
        </authorList>
    </citation>
    <scope>NUCLEOTIDE SEQUENCE</scope>
    <source>
        <strain evidence="8">RN2-1</strain>
    </source>
</reference>
<dbReference type="PROSITE" id="PS51779">
    <property type="entry name" value="POTRA"/>
    <property type="match status" value="1"/>
</dbReference>
<evidence type="ECO:0000313" key="8">
    <source>
        <dbReference type="EMBL" id="MCW3474550.1"/>
    </source>
</evidence>
<dbReference type="GO" id="GO:0019867">
    <property type="term" value="C:outer membrane"/>
    <property type="evidence" value="ECO:0007669"/>
    <property type="project" value="InterPro"/>
</dbReference>
<dbReference type="Gene3D" id="3.10.20.310">
    <property type="entry name" value="membrane protein fhac"/>
    <property type="match status" value="1"/>
</dbReference>
<evidence type="ECO:0000256" key="1">
    <source>
        <dbReference type="ARBA" id="ARBA00004370"/>
    </source>
</evidence>
<dbReference type="InterPro" id="IPR034746">
    <property type="entry name" value="POTRA"/>
</dbReference>
<keyword evidence="4" id="KW-0732">Signal</keyword>
<dbReference type="InterPro" id="IPR000184">
    <property type="entry name" value="Bac_surfAg_D15"/>
</dbReference>
<dbReference type="InterPro" id="IPR010827">
    <property type="entry name" value="BamA/TamA_POTRA"/>
</dbReference>
<proteinExistence type="predicted"/>
<comment type="subcellular location">
    <subcellularLocation>
        <location evidence="1">Membrane</location>
    </subcellularLocation>
</comment>
<keyword evidence="6" id="KW-0998">Cell outer membrane</keyword>
<dbReference type="Gene3D" id="2.40.160.50">
    <property type="entry name" value="membrane protein fhac: a member of the omp85/tpsb transporter family"/>
    <property type="match status" value="1"/>
</dbReference>
<evidence type="ECO:0000256" key="6">
    <source>
        <dbReference type="ARBA" id="ARBA00023237"/>
    </source>
</evidence>
<evidence type="ECO:0000256" key="4">
    <source>
        <dbReference type="ARBA" id="ARBA00022729"/>
    </source>
</evidence>
<dbReference type="EMBL" id="JAPDNT010000004">
    <property type="protein sequence ID" value="MCW3474550.1"/>
    <property type="molecule type" value="Genomic_DNA"/>
</dbReference>
<sequence>MPATLIALPTSLARFRRGLIRLLLALVPMLTVAPQRGGAADPLAYTVTIAPTGEAEMDTALGDAATLVALRESAPVGAFALLSRARGDAGRLATVLHSFGYYQGRVAITIAGRPLDDPGLADALEAMPDKAEVPVAVAITPGKLFHLRRIALTGDVPPGMRGSLGLAEGAPARAADVLAARDRLLAALRADSYALATADPPQATLDEATGSLDVVFPVQAGPRVDLGDISISGLQRLNESYVRRRLPLQPGERYDPARIEAARQELADTPALAAVRIDTAGSLDAQGRLPVRVDVTERKLRAVNLSAAWSTDQGGRLSASWTHRNLFGNAEQLTLSAETTGLGGTATRQPGYNLGALLTIPDWQRRDQSLTFRMLGVNEYLQAYDRTAAIGGVAVQRKLSRELTASLGVTGELARIKQEGLTNDYKLLELPAGLTWDSTRNPFDPTGGVKASVALTPIASFGPTGTTAFVIAQASASTYIDFGSKGRTVLALRALVGGMEGASVEDVPPDQRFYAGGGGTVRGYRFQSVGPKFPSGRPTGGTSIDTGTIELRQRFGESWGAVAFVDAGQVGTTGVPFSGNIAVGAGVGARYYTSIGPIRLDVAVPVVRGPKTDTLQVYIGIGQAF</sequence>
<dbReference type="PANTHER" id="PTHR12815:SF47">
    <property type="entry name" value="TRANSLOCATION AND ASSEMBLY MODULE SUBUNIT TAMA"/>
    <property type="match status" value="1"/>
</dbReference>
<dbReference type="InterPro" id="IPR039910">
    <property type="entry name" value="D15-like"/>
</dbReference>
<keyword evidence="2" id="KW-1134">Transmembrane beta strand</keyword>
<keyword evidence="9" id="KW-1185">Reference proteome</keyword>
<keyword evidence="3" id="KW-0812">Transmembrane</keyword>
<protein>
    <submittedName>
        <fullName evidence="8">Autotransporter assembly complex protein TamA</fullName>
    </submittedName>
</protein>